<evidence type="ECO:0000256" key="6">
    <source>
        <dbReference type="SAM" id="MobiDB-lite"/>
    </source>
</evidence>
<organism evidence="8 9">
    <name type="scientific">Ramlibacter agri</name>
    <dbReference type="NCBI Taxonomy" id="2728837"/>
    <lineage>
        <taxon>Bacteria</taxon>
        <taxon>Pseudomonadati</taxon>
        <taxon>Pseudomonadota</taxon>
        <taxon>Betaproteobacteria</taxon>
        <taxon>Burkholderiales</taxon>
        <taxon>Comamonadaceae</taxon>
        <taxon>Ramlibacter</taxon>
    </lineage>
</organism>
<feature type="transmembrane region" description="Helical" evidence="7">
    <location>
        <begin position="228"/>
        <end position="249"/>
    </location>
</feature>
<feature type="transmembrane region" description="Helical" evidence="7">
    <location>
        <begin position="269"/>
        <end position="293"/>
    </location>
</feature>
<feature type="transmembrane region" description="Helical" evidence="7">
    <location>
        <begin position="302"/>
        <end position="319"/>
    </location>
</feature>
<reference evidence="8 9" key="1">
    <citation type="submission" date="2020-04" db="EMBL/GenBank/DDBJ databases">
        <title>Ramlibacter sp. G-1-2-2 isolated from soil.</title>
        <authorList>
            <person name="Dahal R.H."/>
        </authorList>
    </citation>
    <scope>NUCLEOTIDE SEQUENCE [LARGE SCALE GENOMIC DNA]</scope>
    <source>
        <strain evidence="8 9">G-1-2-2</strain>
    </source>
</reference>
<dbReference type="AlphaFoldDB" id="A0A848GW88"/>
<dbReference type="Pfam" id="PF02653">
    <property type="entry name" value="BPD_transp_2"/>
    <property type="match status" value="1"/>
</dbReference>
<protein>
    <submittedName>
        <fullName evidence="8">Branched-chain amino acid ABC transporter permease</fullName>
    </submittedName>
</protein>
<evidence type="ECO:0000256" key="7">
    <source>
        <dbReference type="SAM" id="Phobius"/>
    </source>
</evidence>
<keyword evidence="5 7" id="KW-0472">Membrane</keyword>
<evidence type="ECO:0000256" key="3">
    <source>
        <dbReference type="ARBA" id="ARBA00022692"/>
    </source>
</evidence>
<feature type="compositionally biased region" description="Pro residues" evidence="6">
    <location>
        <begin position="1"/>
        <end position="13"/>
    </location>
</feature>
<keyword evidence="3 7" id="KW-0812">Transmembrane</keyword>
<feature type="transmembrane region" description="Helical" evidence="7">
    <location>
        <begin position="105"/>
        <end position="125"/>
    </location>
</feature>
<accession>A0A848GW88</accession>
<gene>
    <name evidence="8" type="ORF">HHL11_03865</name>
</gene>
<dbReference type="InterPro" id="IPR043428">
    <property type="entry name" value="LivM-like"/>
</dbReference>
<dbReference type="InterPro" id="IPR001851">
    <property type="entry name" value="ABC_transp_permease"/>
</dbReference>
<dbReference type="CDD" id="cd06581">
    <property type="entry name" value="TM_PBP1_LivM_like"/>
    <property type="match status" value="1"/>
</dbReference>
<proteinExistence type="predicted"/>
<dbReference type="RefSeq" id="WP_169417123.1">
    <property type="nucleotide sequence ID" value="NZ_JABBFX010000001.1"/>
</dbReference>
<dbReference type="GO" id="GO:0015658">
    <property type="term" value="F:branched-chain amino acid transmembrane transporter activity"/>
    <property type="evidence" value="ECO:0007669"/>
    <property type="project" value="InterPro"/>
</dbReference>
<evidence type="ECO:0000313" key="8">
    <source>
        <dbReference type="EMBL" id="NML42875.1"/>
    </source>
</evidence>
<sequence>MTPPEAPSAPPPQGGATSGPAKPVPQWHASKPVILAVLTLVLLAVPPFLKNYGIYLFTYWLVFVIATMGLNLTVGYAGQKSLGHAAFFGIGAYTVAILMKAGVSFWLGLPAAMALCFAIGLAIGFPALRVQALYLAFATLGFNTAVWLVLRNEEWLTGGTFGINNIARPSLFGLVLDKPLAFYYFTLGVAILLAWWLWRLLASPWGKAFTALRDNPIRAESLGIDTRAYTLLSFAIGAVYAGVAGALFAPLVEFIEPAPFGVSTSIMMYLMVVVGGAGYFFGPLLGAAVGVLLPEWLRFAQGWYLFVFGVAVVALMLWLPDGLLSIPERLRARRLAKAARAAALAEPVEAQA</sequence>
<feature type="transmembrane region" description="Helical" evidence="7">
    <location>
        <begin position="55"/>
        <end position="74"/>
    </location>
</feature>
<dbReference type="EMBL" id="JABBFX010000001">
    <property type="protein sequence ID" value="NML42875.1"/>
    <property type="molecule type" value="Genomic_DNA"/>
</dbReference>
<name>A0A848GW88_9BURK</name>
<comment type="subcellular location">
    <subcellularLocation>
        <location evidence="1">Cell membrane</location>
        <topology evidence="1">Multi-pass membrane protein</topology>
    </subcellularLocation>
</comment>
<dbReference type="GO" id="GO:0005886">
    <property type="term" value="C:plasma membrane"/>
    <property type="evidence" value="ECO:0007669"/>
    <property type="project" value="UniProtKB-SubCell"/>
</dbReference>
<feature type="region of interest" description="Disordered" evidence="6">
    <location>
        <begin position="1"/>
        <end position="24"/>
    </location>
</feature>
<dbReference type="PANTHER" id="PTHR30482:SF20">
    <property type="entry name" value="HIGH-AFFINITY BRANCHED-CHAIN AMINO ACID TRANSPORT SYSTEM PERMEASE PROTEIN LIVM"/>
    <property type="match status" value="1"/>
</dbReference>
<dbReference type="Proteomes" id="UP000541185">
    <property type="component" value="Unassembled WGS sequence"/>
</dbReference>
<comment type="caution">
    <text evidence="8">The sequence shown here is derived from an EMBL/GenBank/DDBJ whole genome shotgun (WGS) entry which is preliminary data.</text>
</comment>
<keyword evidence="9" id="KW-1185">Reference proteome</keyword>
<feature type="transmembrane region" description="Helical" evidence="7">
    <location>
        <begin position="32"/>
        <end position="49"/>
    </location>
</feature>
<feature type="transmembrane region" description="Helical" evidence="7">
    <location>
        <begin position="132"/>
        <end position="150"/>
    </location>
</feature>
<dbReference type="PANTHER" id="PTHR30482">
    <property type="entry name" value="HIGH-AFFINITY BRANCHED-CHAIN AMINO ACID TRANSPORT SYSTEM PERMEASE"/>
    <property type="match status" value="1"/>
</dbReference>
<evidence type="ECO:0000256" key="1">
    <source>
        <dbReference type="ARBA" id="ARBA00004651"/>
    </source>
</evidence>
<keyword evidence="2" id="KW-1003">Cell membrane</keyword>
<feature type="transmembrane region" description="Helical" evidence="7">
    <location>
        <begin position="180"/>
        <end position="198"/>
    </location>
</feature>
<keyword evidence="4 7" id="KW-1133">Transmembrane helix</keyword>
<evidence type="ECO:0000313" key="9">
    <source>
        <dbReference type="Proteomes" id="UP000541185"/>
    </source>
</evidence>
<evidence type="ECO:0000256" key="5">
    <source>
        <dbReference type="ARBA" id="ARBA00023136"/>
    </source>
</evidence>
<evidence type="ECO:0000256" key="4">
    <source>
        <dbReference type="ARBA" id="ARBA00022989"/>
    </source>
</evidence>
<evidence type="ECO:0000256" key="2">
    <source>
        <dbReference type="ARBA" id="ARBA00022475"/>
    </source>
</evidence>